<dbReference type="InterPro" id="IPR037523">
    <property type="entry name" value="VOC_core"/>
</dbReference>
<dbReference type="InterPro" id="IPR004360">
    <property type="entry name" value="Glyas_Fos-R_dOase_dom"/>
</dbReference>
<dbReference type="EMBL" id="QUNO01000001">
    <property type="protein sequence ID" value="REH54997.1"/>
    <property type="molecule type" value="Genomic_DNA"/>
</dbReference>
<dbReference type="OrthoDB" id="9804907at2"/>
<comment type="caution">
    <text evidence="2">The sequence shown here is derived from an EMBL/GenBank/DDBJ whole genome shotgun (WGS) entry which is preliminary data.</text>
</comment>
<feature type="domain" description="VOC" evidence="1">
    <location>
        <begin position="1"/>
        <end position="119"/>
    </location>
</feature>
<dbReference type="Proteomes" id="UP000256269">
    <property type="component" value="Unassembled WGS sequence"/>
</dbReference>
<dbReference type="GO" id="GO:0016829">
    <property type="term" value="F:lyase activity"/>
    <property type="evidence" value="ECO:0007669"/>
    <property type="project" value="UniProtKB-KW"/>
</dbReference>
<evidence type="ECO:0000259" key="1">
    <source>
        <dbReference type="PROSITE" id="PS51819"/>
    </source>
</evidence>
<gene>
    <name evidence="2" type="ORF">BCF44_10112</name>
</gene>
<dbReference type="RefSeq" id="WP_116171996.1">
    <property type="nucleotide sequence ID" value="NZ_CP144375.1"/>
</dbReference>
<protein>
    <submittedName>
        <fullName evidence="2">Putative enzyme related to lactoylglutathione lyase</fullName>
    </submittedName>
</protein>
<dbReference type="AlphaFoldDB" id="A0A3E0I8M3"/>
<keyword evidence="2" id="KW-0456">Lyase</keyword>
<evidence type="ECO:0000313" key="2">
    <source>
        <dbReference type="EMBL" id="REH54997.1"/>
    </source>
</evidence>
<proteinExistence type="predicted"/>
<name>A0A3E0I8M3_9PSEU</name>
<dbReference type="Pfam" id="PF00903">
    <property type="entry name" value="Glyoxalase"/>
    <property type="match status" value="1"/>
</dbReference>
<dbReference type="InterPro" id="IPR029068">
    <property type="entry name" value="Glyas_Bleomycin-R_OHBP_Dase"/>
</dbReference>
<dbReference type="Gene3D" id="3.10.180.10">
    <property type="entry name" value="2,3-Dihydroxybiphenyl 1,2-Dioxygenase, domain 1"/>
    <property type="match status" value="1"/>
</dbReference>
<organism evidence="2 3">
    <name type="scientific">Kutzneria buriramensis</name>
    <dbReference type="NCBI Taxonomy" id="1045776"/>
    <lineage>
        <taxon>Bacteria</taxon>
        <taxon>Bacillati</taxon>
        <taxon>Actinomycetota</taxon>
        <taxon>Actinomycetes</taxon>
        <taxon>Pseudonocardiales</taxon>
        <taxon>Pseudonocardiaceae</taxon>
        <taxon>Kutzneria</taxon>
    </lineage>
</organism>
<sequence>MDLIAFVPVTDLDRAVEFYGSVLGLAHEETTPFAAVFRAGSVMLRATLVDSLQPQPFTVLGWAVPDIAATVAEFSGRGVEFTRYEGMGQDAAGIWTTPGGDRVAWFRDPDGNTLSLTQFV</sequence>
<dbReference type="PROSITE" id="PS51819">
    <property type="entry name" value="VOC"/>
    <property type="match status" value="1"/>
</dbReference>
<keyword evidence="3" id="KW-1185">Reference proteome</keyword>
<reference evidence="2 3" key="1">
    <citation type="submission" date="2018-08" db="EMBL/GenBank/DDBJ databases">
        <title>Genomic Encyclopedia of Archaeal and Bacterial Type Strains, Phase II (KMG-II): from individual species to whole genera.</title>
        <authorList>
            <person name="Goeker M."/>
        </authorList>
    </citation>
    <scope>NUCLEOTIDE SEQUENCE [LARGE SCALE GENOMIC DNA]</scope>
    <source>
        <strain evidence="2 3">DSM 45791</strain>
    </source>
</reference>
<dbReference type="SUPFAM" id="SSF54593">
    <property type="entry name" value="Glyoxalase/Bleomycin resistance protein/Dihydroxybiphenyl dioxygenase"/>
    <property type="match status" value="1"/>
</dbReference>
<accession>A0A3E0I8M3</accession>
<evidence type="ECO:0000313" key="3">
    <source>
        <dbReference type="Proteomes" id="UP000256269"/>
    </source>
</evidence>